<proteinExistence type="predicted"/>
<organism evidence="1 2">
    <name type="scientific">Persea americana</name>
    <name type="common">Avocado</name>
    <dbReference type="NCBI Taxonomy" id="3435"/>
    <lineage>
        <taxon>Eukaryota</taxon>
        <taxon>Viridiplantae</taxon>
        <taxon>Streptophyta</taxon>
        <taxon>Embryophyta</taxon>
        <taxon>Tracheophyta</taxon>
        <taxon>Spermatophyta</taxon>
        <taxon>Magnoliopsida</taxon>
        <taxon>Magnoliidae</taxon>
        <taxon>Laurales</taxon>
        <taxon>Lauraceae</taxon>
        <taxon>Persea</taxon>
    </lineage>
</organism>
<evidence type="ECO:0000313" key="2">
    <source>
        <dbReference type="Proteomes" id="UP001234297"/>
    </source>
</evidence>
<keyword evidence="2" id="KW-1185">Reference proteome</keyword>
<sequence>MHTPFLVRFVYGSIKECSMDEANLFFKIGFSDQDVMFDVTRVSSILNVRLPNNGPKSVSDSLSIAKMTVITETLCGAVIPWEDAIEKPEFHALLGKGHLAQARLPSPENQRHQASTSLNDPIQEGEHAEEHPSQASHAPSFGDRLTNLEWDMTAMRKDLGDMKKKQSTWMKKIFQYLSKISKRCQMDDVDAPASPSPPPPDSE</sequence>
<comment type="caution">
    <text evidence="1">The sequence shown here is derived from an EMBL/GenBank/DDBJ whole genome shotgun (WGS) entry which is preliminary data.</text>
</comment>
<reference evidence="1 2" key="1">
    <citation type="journal article" date="2022" name="Hortic Res">
        <title>A haplotype resolved chromosomal level avocado genome allows analysis of novel avocado genes.</title>
        <authorList>
            <person name="Nath O."/>
            <person name="Fletcher S.J."/>
            <person name="Hayward A."/>
            <person name="Shaw L.M."/>
            <person name="Masouleh A.K."/>
            <person name="Furtado A."/>
            <person name="Henry R.J."/>
            <person name="Mitter N."/>
        </authorList>
    </citation>
    <scope>NUCLEOTIDE SEQUENCE [LARGE SCALE GENOMIC DNA]</scope>
    <source>
        <strain evidence="2">cv. Hass</strain>
    </source>
</reference>
<dbReference type="EMBL" id="CM056810">
    <property type="protein sequence ID" value="KAJ8644448.1"/>
    <property type="molecule type" value="Genomic_DNA"/>
</dbReference>
<gene>
    <name evidence="1" type="ORF">MRB53_006196</name>
</gene>
<dbReference type="Proteomes" id="UP001234297">
    <property type="component" value="Chromosome 2"/>
</dbReference>
<accession>A0ACC2MG04</accession>
<name>A0ACC2MG04_PERAE</name>
<protein>
    <submittedName>
        <fullName evidence="1">Uncharacterized protein</fullName>
    </submittedName>
</protein>
<evidence type="ECO:0000313" key="1">
    <source>
        <dbReference type="EMBL" id="KAJ8644448.1"/>
    </source>
</evidence>